<dbReference type="EnsemblMetazoa" id="AATE016464-RA">
    <property type="protein sequence ID" value="AATE016464-PA.1"/>
    <property type="gene ID" value="AATE016464"/>
</dbReference>
<name>A0A182JEA4_ANOAO</name>
<dbReference type="VEuPathDB" id="VectorBase:AATE016464"/>
<dbReference type="AlphaFoldDB" id="A0A182JEA4"/>
<proteinExistence type="predicted"/>
<sequence length="112" mass="11891">MNGLLTFKPHKEYGCEKARKTSVSDNTHHALYTVVAITVRLVLVLIHESVPNERMGSRQPVVGVVVMVMVRIVVLIVVMRRGVADIRGGGGGSRGGCGGCGGVKCHRAGPVM</sequence>
<organism evidence="1">
    <name type="scientific">Anopheles atroparvus</name>
    <name type="common">European mosquito</name>
    <dbReference type="NCBI Taxonomy" id="41427"/>
    <lineage>
        <taxon>Eukaryota</taxon>
        <taxon>Metazoa</taxon>
        <taxon>Ecdysozoa</taxon>
        <taxon>Arthropoda</taxon>
        <taxon>Hexapoda</taxon>
        <taxon>Insecta</taxon>
        <taxon>Pterygota</taxon>
        <taxon>Neoptera</taxon>
        <taxon>Endopterygota</taxon>
        <taxon>Diptera</taxon>
        <taxon>Nematocera</taxon>
        <taxon>Culicoidea</taxon>
        <taxon>Culicidae</taxon>
        <taxon>Anophelinae</taxon>
        <taxon>Anopheles</taxon>
    </lineage>
</organism>
<evidence type="ECO:0000313" key="1">
    <source>
        <dbReference type="EnsemblMetazoa" id="AATE016464-PA.1"/>
    </source>
</evidence>
<protein>
    <submittedName>
        <fullName evidence="1">Uncharacterized protein</fullName>
    </submittedName>
</protein>
<accession>A0A182JEA4</accession>
<reference evidence="1" key="1">
    <citation type="submission" date="2022-08" db="UniProtKB">
        <authorList>
            <consortium name="EnsemblMetazoa"/>
        </authorList>
    </citation>
    <scope>IDENTIFICATION</scope>
    <source>
        <strain evidence="1">EBRO</strain>
    </source>
</reference>